<dbReference type="SUPFAM" id="SSF49464">
    <property type="entry name" value="Carboxypeptidase regulatory domain-like"/>
    <property type="match status" value="1"/>
</dbReference>
<organism evidence="2 3">
    <name type="scientific">Candidatus Nitrosotenuis cloacae</name>
    <dbReference type="NCBI Taxonomy" id="1603555"/>
    <lineage>
        <taxon>Archaea</taxon>
        <taxon>Nitrososphaerota</taxon>
        <taxon>Candidatus Nitrosotenuis</taxon>
    </lineage>
</organism>
<proteinExistence type="predicted"/>
<sequence>MRYSIISIALAAILVFGTTTSFAAKPWDLVIKAQFEEDQIEANQKPVIYGSVTDQVGRPVSGVELKIRFADNSITTTTDEEGNFRHEFGEQTSQGIFSVNISATLYDLKGFASTTLKVGKTVSTFDDIYYTKDFDKDLKNDPYKALKQKQYQKFIEDQNKRKLKQNEIEAKKMALQDKRDTASQKRSDAINATKPGAGVYSYDEQNKYISKIDPRAKDTIRAQMDYTRQVYEEAKYEMQKVLENGGSLADAKKAYFDKIASTQNEIGDVGSANNTENHSKIKKHQDSKINSKKVKGLTYNKNLK</sequence>
<reference evidence="2 3" key="1">
    <citation type="journal article" date="2016" name="Sci. Rep.">
        <title>A novel ammonia-oxidizing archaeon from wastewater treatment plant: Its enrichment, physiological and genomic characteristics.</title>
        <authorList>
            <person name="Li Y."/>
            <person name="Ding K."/>
            <person name="Wen X."/>
            <person name="Zhang B."/>
            <person name="Shen B."/>
            <person name="Yang Y."/>
        </authorList>
    </citation>
    <scope>NUCLEOTIDE SEQUENCE [LARGE SCALE GENOMIC DNA]</scope>
    <source>
        <strain evidence="2 3">SAT1</strain>
    </source>
</reference>
<name>A0A3G1B3Y6_9ARCH</name>
<accession>A0A3G1B3Y6</accession>
<dbReference type="Proteomes" id="UP000266745">
    <property type="component" value="Chromosome"/>
</dbReference>
<evidence type="ECO:0000313" key="3">
    <source>
        <dbReference type="Proteomes" id="UP000266745"/>
    </source>
</evidence>
<keyword evidence="3" id="KW-1185">Reference proteome</keyword>
<dbReference type="KEGG" id="tah:SU86_002545"/>
<evidence type="ECO:0000313" key="2">
    <source>
        <dbReference type="EMBL" id="AJZ75446.1"/>
    </source>
</evidence>
<evidence type="ECO:0000256" key="1">
    <source>
        <dbReference type="SAM" id="MobiDB-lite"/>
    </source>
</evidence>
<dbReference type="AlphaFoldDB" id="A0A3G1B3Y6"/>
<dbReference type="Gene3D" id="2.60.40.1120">
    <property type="entry name" value="Carboxypeptidase-like, regulatory domain"/>
    <property type="match status" value="1"/>
</dbReference>
<feature type="compositionally biased region" description="Polar residues" evidence="1">
    <location>
        <begin position="266"/>
        <end position="276"/>
    </location>
</feature>
<gene>
    <name evidence="2" type="ORF">SU86_002545</name>
</gene>
<dbReference type="InterPro" id="IPR008969">
    <property type="entry name" value="CarboxyPept-like_regulatory"/>
</dbReference>
<protein>
    <recommendedName>
        <fullName evidence="4">Carboxypeptidase regulatory-like domain-containing protein</fullName>
    </recommendedName>
</protein>
<feature type="region of interest" description="Disordered" evidence="1">
    <location>
        <begin position="266"/>
        <end position="304"/>
    </location>
</feature>
<dbReference type="STRING" id="1603555.SU86_002545"/>
<dbReference type="EMBL" id="CP011097">
    <property type="protein sequence ID" value="AJZ75446.1"/>
    <property type="molecule type" value="Genomic_DNA"/>
</dbReference>
<evidence type="ECO:0008006" key="4">
    <source>
        <dbReference type="Google" id="ProtNLM"/>
    </source>
</evidence>